<gene>
    <name evidence="1" type="ORF">PANT111_120208</name>
</gene>
<proteinExistence type="predicted"/>
<comment type="caution">
    <text evidence="1">The sequence shown here is derived from an EMBL/GenBank/DDBJ whole genome shotgun (WGS) entry which is preliminary data.</text>
</comment>
<protein>
    <submittedName>
        <fullName evidence="1">Uncharacterized protein</fullName>
    </submittedName>
</protein>
<dbReference type="Proteomes" id="UP000433737">
    <property type="component" value="Unassembled WGS sequence"/>
</dbReference>
<evidence type="ECO:0000313" key="1">
    <source>
        <dbReference type="EMBL" id="VXB19329.1"/>
    </source>
</evidence>
<accession>A0AAX3J2Y8</accession>
<name>A0AAX3J2Y8_9GAMM</name>
<reference evidence="1 2" key="1">
    <citation type="submission" date="2019-10" db="EMBL/GenBank/DDBJ databases">
        <authorList>
            <person name="Karimi E."/>
        </authorList>
    </citation>
    <scope>NUCLEOTIDE SEQUENCE [LARGE SCALE GENOMIC DNA]</scope>
    <source>
        <strain evidence="1">Pantoea sp. 111</strain>
    </source>
</reference>
<dbReference type="EMBL" id="CABWMH010000004">
    <property type="protein sequence ID" value="VXB19329.1"/>
    <property type="molecule type" value="Genomic_DNA"/>
</dbReference>
<dbReference type="AlphaFoldDB" id="A0AAX3J2Y8"/>
<organism evidence="1 2">
    <name type="scientific">Pantoea brenneri</name>
    <dbReference type="NCBI Taxonomy" id="472694"/>
    <lineage>
        <taxon>Bacteria</taxon>
        <taxon>Pseudomonadati</taxon>
        <taxon>Pseudomonadota</taxon>
        <taxon>Gammaproteobacteria</taxon>
        <taxon>Enterobacterales</taxon>
        <taxon>Erwiniaceae</taxon>
        <taxon>Pantoea</taxon>
    </lineage>
</organism>
<sequence>MMAIKNRITPPEIDTVSVRRFRKARMRSPVNKNSSMMINAISISRISTTRRRFGSRCFKTDIKMGKLPSGSIINNNNMVAEIISVIRFAPSRDLKMAVISYAAEKVSVIELIHLPESLHFVELVVTGKSYYYAERREINTSFSPLK</sequence>
<evidence type="ECO:0000313" key="2">
    <source>
        <dbReference type="Proteomes" id="UP000433737"/>
    </source>
</evidence>